<comment type="subunit">
    <text evidence="1">Homodimers and heterodimers.</text>
</comment>
<dbReference type="Proteomes" id="UP001054252">
    <property type="component" value="Unassembled WGS sequence"/>
</dbReference>
<evidence type="ECO:0000313" key="4">
    <source>
        <dbReference type="Proteomes" id="UP001054252"/>
    </source>
</evidence>
<reference evidence="3 4" key="1">
    <citation type="journal article" date="2021" name="Commun. Biol.">
        <title>The genome of Shorea leprosula (Dipterocarpaceae) highlights the ecological relevance of drought in aseasonal tropical rainforests.</title>
        <authorList>
            <person name="Ng K.K.S."/>
            <person name="Kobayashi M.J."/>
            <person name="Fawcett J.A."/>
            <person name="Hatakeyama M."/>
            <person name="Paape T."/>
            <person name="Ng C.H."/>
            <person name="Ang C.C."/>
            <person name="Tnah L.H."/>
            <person name="Lee C.T."/>
            <person name="Nishiyama T."/>
            <person name="Sese J."/>
            <person name="O'Brien M.J."/>
            <person name="Copetti D."/>
            <person name="Mohd Noor M.I."/>
            <person name="Ong R.C."/>
            <person name="Putra M."/>
            <person name="Sireger I.Z."/>
            <person name="Indrioko S."/>
            <person name="Kosugi Y."/>
            <person name="Izuno A."/>
            <person name="Isagi Y."/>
            <person name="Lee S.L."/>
            <person name="Shimizu K.K."/>
        </authorList>
    </citation>
    <scope>NUCLEOTIDE SEQUENCE [LARGE SCALE GENOMIC DNA]</scope>
    <source>
        <strain evidence="3">214</strain>
    </source>
</reference>
<evidence type="ECO:0000259" key="2">
    <source>
        <dbReference type="Pfam" id="PF02309"/>
    </source>
</evidence>
<dbReference type="Gene3D" id="3.10.20.90">
    <property type="entry name" value="Phosphatidylinositol 3-kinase Catalytic Subunit, Chain A, domain 1"/>
    <property type="match status" value="1"/>
</dbReference>
<dbReference type="GO" id="GO:0005634">
    <property type="term" value="C:nucleus"/>
    <property type="evidence" value="ECO:0007669"/>
    <property type="project" value="UniProtKB-SubCell"/>
</dbReference>
<dbReference type="InterPro" id="IPR003311">
    <property type="entry name" value="AUX_IAA"/>
</dbReference>
<protein>
    <recommendedName>
        <fullName evidence="1">Auxin-responsive protein</fullName>
    </recommendedName>
</protein>
<name>A0AAV5IRE1_9ROSI</name>
<keyword evidence="1" id="KW-0804">Transcription</keyword>
<keyword evidence="1" id="KW-0678">Repressor</keyword>
<keyword evidence="1" id="KW-0539">Nucleus</keyword>
<proteinExistence type="inferred from homology"/>
<comment type="caution">
    <text evidence="3">The sequence shown here is derived from an EMBL/GenBank/DDBJ whole genome shotgun (WGS) entry which is preliminary data.</text>
</comment>
<dbReference type="InterPro" id="IPR033389">
    <property type="entry name" value="AUX/IAA_dom"/>
</dbReference>
<dbReference type="Pfam" id="PF02309">
    <property type="entry name" value="AUX_IAA"/>
    <property type="match status" value="1"/>
</dbReference>
<evidence type="ECO:0000313" key="3">
    <source>
        <dbReference type="EMBL" id="GKV01728.1"/>
    </source>
</evidence>
<keyword evidence="4" id="KW-1185">Reference proteome</keyword>
<dbReference type="PANTHER" id="PTHR31734:SF6">
    <property type="entry name" value="AUXIN-RESPONSIVE PROTEIN IAA11"/>
    <property type="match status" value="1"/>
</dbReference>
<accession>A0AAV5IRE1</accession>
<feature type="domain" description="AUX/IAA" evidence="2">
    <location>
        <begin position="4"/>
        <end position="70"/>
    </location>
</feature>
<evidence type="ECO:0000256" key="1">
    <source>
        <dbReference type="RuleBase" id="RU004549"/>
    </source>
</evidence>
<comment type="similarity">
    <text evidence="1">Belongs to the Aux/IAA family.</text>
</comment>
<keyword evidence="1" id="KW-0927">Auxin signaling pathway</keyword>
<dbReference type="PANTHER" id="PTHR31734">
    <property type="entry name" value="AUXIN-RESPONSIVE PROTEIN IAA17"/>
    <property type="match status" value="1"/>
</dbReference>
<gene>
    <name evidence="3" type="ORF">SLEP1_g14267</name>
</gene>
<comment type="subcellular location">
    <subcellularLocation>
        <location evidence="1">Nucleus</location>
    </subcellularLocation>
</comment>
<comment type="function">
    <text evidence="1">Aux/IAA proteins are short-lived transcriptional factors that function as repressors of early auxin response genes at low auxin concentrations.</text>
</comment>
<dbReference type="AlphaFoldDB" id="A0AAV5IRE1"/>
<dbReference type="GO" id="GO:0009734">
    <property type="term" value="P:auxin-activated signaling pathway"/>
    <property type="evidence" value="ECO:0007669"/>
    <property type="project" value="UniProtKB-UniRule"/>
</dbReference>
<dbReference type="GO" id="GO:0006355">
    <property type="term" value="P:regulation of DNA-templated transcription"/>
    <property type="evidence" value="ECO:0007669"/>
    <property type="project" value="InterPro"/>
</dbReference>
<sequence>MDAKTLEAMFLRPTTSMDPRRSSVHEDNKMADLKRPSKLIDGSAEFVLTYEDKEGDWMLVGDVPWGQMYICFSVAVFEK</sequence>
<dbReference type="SUPFAM" id="SSF54277">
    <property type="entry name" value="CAD &amp; PB1 domains"/>
    <property type="match status" value="1"/>
</dbReference>
<keyword evidence="1" id="KW-0805">Transcription regulation</keyword>
<organism evidence="3 4">
    <name type="scientific">Rubroshorea leprosula</name>
    <dbReference type="NCBI Taxonomy" id="152421"/>
    <lineage>
        <taxon>Eukaryota</taxon>
        <taxon>Viridiplantae</taxon>
        <taxon>Streptophyta</taxon>
        <taxon>Embryophyta</taxon>
        <taxon>Tracheophyta</taxon>
        <taxon>Spermatophyta</taxon>
        <taxon>Magnoliopsida</taxon>
        <taxon>eudicotyledons</taxon>
        <taxon>Gunneridae</taxon>
        <taxon>Pentapetalae</taxon>
        <taxon>rosids</taxon>
        <taxon>malvids</taxon>
        <taxon>Malvales</taxon>
        <taxon>Dipterocarpaceae</taxon>
        <taxon>Rubroshorea</taxon>
    </lineage>
</organism>
<dbReference type="EMBL" id="BPVZ01000017">
    <property type="protein sequence ID" value="GKV01728.1"/>
    <property type="molecule type" value="Genomic_DNA"/>
</dbReference>